<dbReference type="EMBL" id="NMRN01000014">
    <property type="protein sequence ID" value="PAS93643.1"/>
    <property type="molecule type" value="Genomic_DNA"/>
</dbReference>
<evidence type="ECO:0000313" key="9">
    <source>
        <dbReference type="Proteomes" id="UP000623509"/>
    </source>
</evidence>
<dbReference type="PANTHER" id="PTHR11360:SF317">
    <property type="entry name" value="MAJOR FACILITATOR SUPERFAMILY (MFS) PROFILE DOMAIN-CONTAINING PROTEIN-RELATED"/>
    <property type="match status" value="1"/>
</dbReference>
<feature type="transmembrane region" description="Helical" evidence="4">
    <location>
        <begin position="288"/>
        <end position="304"/>
    </location>
</feature>
<accession>A0A272EU73</accession>
<dbReference type="InterPro" id="IPR011701">
    <property type="entry name" value="MFS"/>
</dbReference>
<evidence type="ECO:0000313" key="8">
    <source>
        <dbReference type="Proteomes" id="UP000216107"/>
    </source>
</evidence>
<feature type="transmembrane region" description="Helical" evidence="4">
    <location>
        <begin position="346"/>
        <end position="368"/>
    </location>
</feature>
<dbReference type="RefSeq" id="WP_095524076.1">
    <property type="nucleotide sequence ID" value="NZ_MDUX01000015.1"/>
</dbReference>
<dbReference type="Pfam" id="PF07690">
    <property type="entry name" value="MFS_1"/>
    <property type="match status" value="1"/>
</dbReference>
<proteinExistence type="predicted"/>
<feature type="domain" description="Major facilitator superfamily (MFS) profile" evidence="5">
    <location>
        <begin position="1"/>
        <end position="404"/>
    </location>
</feature>
<dbReference type="InterPro" id="IPR050327">
    <property type="entry name" value="Proton-linked_MCT"/>
</dbReference>
<evidence type="ECO:0000313" key="7">
    <source>
        <dbReference type="EMBL" id="PAS93643.1"/>
    </source>
</evidence>
<sequence>MKNRWLIALAAVGIHICIGSAYSWSVFSKPLQAAFGWSLKEANLTFGIAIFFLGMSAAVMGHYVERNGPRKAGMLAAIFWGLGLIGAGLATKIGNLWLLWLSYGVIGGIGLGTGYVTPVSTLVKWFPDRRGLATGMAIMGFGFASMIAAPIMAKLIEALGVSTTFFIMGSAYLVIMMSSARYLEPPPKDWKPAGWDGSMANKNVKADLSNVTANEAVRTKPFYGLWIMMFINITCGIAIISVASPLAQEVTGISALAAGAIVGLVGVFNGLGRIGWATASDYLGRPNTYIIFFAFQIVAFYFLPSLSAALIFQVVLYAIMTCYGGGFATLPAYIGDLFGTKQISAIHGYVLTAWAMAGVVGSGLASFLREQTGSYAAMMQVFAAIFAVALVVSIAMKIYVARAHAARQRPDRDQLATEKAV</sequence>
<dbReference type="AlphaFoldDB" id="A0A272EU73"/>
<reference evidence="6 9" key="1">
    <citation type="submission" date="2016-08" db="EMBL/GenBank/DDBJ databases">
        <title>Candidatus Dactylopiibacterium carminicum genome sequence.</title>
        <authorList>
            <person name="Ramirez-Puebla S.T."/>
            <person name="Ormeno-Orrillo E."/>
            <person name="Vera-Ponce De Leon A."/>
            <person name="Luis L."/>
            <person name="Sanchez-Flores A."/>
            <person name="Monica R."/>
            <person name="Martinez-Romero E."/>
        </authorList>
    </citation>
    <scope>NUCLEOTIDE SEQUENCE [LARGE SCALE GENOMIC DNA]</scope>
    <source>
        <strain evidence="6">END1</strain>
    </source>
</reference>
<feature type="transmembrane region" description="Helical" evidence="4">
    <location>
        <begin position="158"/>
        <end position="175"/>
    </location>
</feature>
<feature type="transmembrane region" description="Helical" evidence="4">
    <location>
        <begin position="44"/>
        <end position="65"/>
    </location>
</feature>
<organism evidence="7 8">
    <name type="scientific">Candidatus Dactylopiibacterium carminicum</name>
    <dbReference type="NCBI Taxonomy" id="857335"/>
    <lineage>
        <taxon>Bacteria</taxon>
        <taxon>Pseudomonadati</taxon>
        <taxon>Pseudomonadota</taxon>
        <taxon>Betaproteobacteria</taxon>
        <taxon>Rhodocyclales</taxon>
        <taxon>Rhodocyclaceae</taxon>
        <taxon>Candidatus Dactylopiibacterium</taxon>
    </lineage>
</organism>
<feature type="transmembrane region" description="Helical" evidence="4">
    <location>
        <begin position="97"/>
        <end position="119"/>
    </location>
</feature>
<name>A0A272EU73_9RHOO</name>
<dbReference type="GO" id="GO:0022857">
    <property type="term" value="F:transmembrane transporter activity"/>
    <property type="evidence" value="ECO:0007669"/>
    <property type="project" value="InterPro"/>
</dbReference>
<evidence type="ECO:0000256" key="4">
    <source>
        <dbReference type="SAM" id="Phobius"/>
    </source>
</evidence>
<dbReference type="CDD" id="cd17353">
    <property type="entry name" value="MFS_OFA_like"/>
    <property type="match status" value="1"/>
</dbReference>
<dbReference type="EMBL" id="MDUX01000015">
    <property type="protein sequence ID" value="KAF7599707.1"/>
    <property type="molecule type" value="Genomic_DNA"/>
</dbReference>
<feature type="transmembrane region" description="Helical" evidence="4">
    <location>
        <begin position="131"/>
        <end position="152"/>
    </location>
</feature>
<dbReference type="InterPro" id="IPR036259">
    <property type="entry name" value="MFS_trans_sf"/>
</dbReference>
<dbReference type="OrthoDB" id="9793415at2"/>
<dbReference type="PROSITE" id="PS50850">
    <property type="entry name" value="MFS"/>
    <property type="match status" value="1"/>
</dbReference>
<feature type="transmembrane region" description="Helical" evidence="4">
    <location>
        <begin position="72"/>
        <end position="91"/>
    </location>
</feature>
<evidence type="ECO:0000256" key="1">
    <source>
        <dbReference type="ARBA" id="ARBA00022692"/>
    </source>
</evidence>
<evidence type="ECO:0000256" key="3">
    <source>
        <dbReference type="ARBA" id="ARBA00023136"/>
    </source>
</evidence>
<dbReference type="PANTHER" id="PTHR11360">
    <property type="entry name" value="MONOCARBOXYLATE TRANSPORTER"/>
    <property type="match status" value="1"/>
</dbReference>
<feature type="transmembrane region" description="Helical" evidence="4">
    <location>
        <begin position="310"/>
        <end position="334"/>
    </location>
</feature>
<dbReference type="Proteomes" id="UP000216107">
    <property type="component" value="Unassembled WGS sequence"/>
</dbReference>
<dbReference type="InterPro" id="IPR020846">
    <property type="entry name" value="MFS_dom"/>
</dbReference>
<feature type="transmembrane region" description="Helical" evidence="4">
    <location>
        <begin position="223"/>
        <end position="247"/>
    </location>
</feature>
<dbReference type="Gene3D" id="1.20.1250.20">
    <property type="entry name" value="MFS general substrate transporter like domains"/>
    <property type="match status" value="2"/>
</dbReference>
<evidence type="ECO:0000259" key="5">
    <source>
        <dbReference type="PROSITE" id="PS50850"/>
    </source>
</evidence>
<keyword evidence="2 4" id="KW-1133">Transmembrane helix</keyword>
<keyword evidence="3 4" id="KW-0472">Membrane</keyword>
<comment type="caution">
    <text evidence="7">The sequence shown here is derived from an EMBL/GenBank/DDBJ whole genome shotgun (WGS) entry which is preliminary data.</text>
</comment>
<protein>
    <submittedName>
        <fullName evidence="7">MFS transporter</fullName>
    </submittedName>
</protein>
<reference evidence="7 8" key="2">
    <citation type="submission" date="2017-07" db="EMBL/GenBank/DDBJ databases">
        <title>Candidatus Dactylopiibacterium carminicum, a nitrogen-fixing symbiont of the cochineal insect Dactylopius coccus and Dactylopius opuntiae (Hemiptera: Coccoidea: Dactylopiidae).</title>
        <authorList>
            <person name="Vera A."/>
        </authorList>
    </citation>
    <scope>NUCLEOTIDE SEQUENCE [LARGE SCALE GENOMIC DNA]</scope>
    <source>
        <strain evidence="7 8">NFDCM</strain>
    </source>
</reference>
<keyword evidence="1 4" id="KW-0812">Transmembrane</keyword>
<dbReference type="SUPFAM" id="SSF103473">
    <property type="entry name" value="MFS general substrate transporter"/>
    <property type="match status" value="1"/>
</dbReference>
<evidence type="ECO:0000256" key="2">
    <source>
        <dbReference type="ARBA" id="ARBA00022989"/>
    </source>
</evidence>
<feature type="transmembrane region" description="Helical" evidence="4">
    <location>
        <begin position="253"/>
        <end position="276"/>
    </location>
</feature>
<dbReference type="Proteomes" id="UP000623509">
    <property type="component" value="Unassembled WGS sequence"/>
</dbReference>
<keyword evidence="9" id="KW-1185">Reference proteome</keyword>
<gene>
    <name evidence="6" type="ORF">BGI27_06365</name>
    <name evidence="7" type="ORF">CGU29_06805</name>
</gene>
<feature type="transmembrane region" description="Helical" evidence="4">
    <location>
        <begin position="374"/>
        <end position="400"/>
    </location>
</feature>
<evidence type="ECO:0000313" key="6">
    <source>
        <dbReference type="EMBL" id="KAF7599707.1"/>
    </source>
</evidence>